<evidence type="ECO:0000313" key="3">
    <source>
        <dbReference type="Proteomes" id="UP001231518"/>
    </source>
</evidence>
<keyword evidence="1" id="KW-0732">Signal</keyword>
<evidence type="ECO:0008006" key="4">
    <source>
        <dbReference type="Google" id="ProtNLM"/>
    </source>
</evidence>
<feature type="chain" id="PRO_5042068067" description="Salivary secreted peptide" evidence="1">
    <location>
        <begin position="17"/>
        <end position="110"/>
    </location>
</feature>
<feature type="signal peptide" evidence="1">
    <location>
        <begin position="1"/>
        <end position="16"/>
    </location>
</feature>
<protein>
    <recommendedName>
        <fullName evidence="4">Salivary secreted peptide</fullName>
    </recommendedName>
</protein>
<gene>
    <name evidence="2" type="ORF">PYW07_010434</name>
</gene>
<dbReference type="Proteomes" id="UP001231518">
    <property type="component" value="Chromosome 25"/>
</dbReference>
<dbReference type="EMBL" id="JARGEI010000026">
    <property type="protein sequence ID" value="KAJ8708309.1"/>
    <property type="molecule type" value="Genomic_DNA"/>
</dbReference>
<evidence type="ECO:0000313" key="2">
    <source>
        <dbReference type="EMBL" id="KAJ8708309.1"/>
    </source>
</evidence>
<sequence length="110" mass="12133">MYKILLLCAVISVVHSKSVIVGQTWNANGITKVYETTVSANAIPFFKREKYVNFEYPSGDGKIKGIAIKDMDNGLAEPSITLGGLGFNYVNLKFKSERGAGFNYNIEIYA</sequence>
<reference evidence="2" key="1">
    <citation type="submission" date="2023-03" db="EMBL/GenBank/DDBJ databases">
        <title>Chromosome-level genomes of two armyworms, Mythimna separata and Mythimna loreyi, provide insights into the biosynthesis and reception of sex pheromones.</title>
        <authorList>
            <person name="Zhao H."/>
        </authorList>
    </citation>
    <scope>NUCLEOTIDE SEQUENCE</scope>
    <source>
        <strain evidence="2">BeijingLab</strain>
        <tissue evidence="2">Pupa</tissue>
    </source>
</reference>
<keyword evidence="3" id="KW-1185">Reference proteome</keyword>
<name>A0AAD7YAA4_MYTSE</name>
<dbReference type="InterPro" id="IPR031734">
    <property type="entry name" value="MBF2"/>
</dbReference>
<organism evidence="2 3">
    <name type="scientific">Mythimna separata</name>
    <name type="common">Oriental armyworm</name>
    <name type="synonym">Pseudaletia separata</name>
    <dbReference type="NCBI Taxonomy" id="271217"/>
    <lineage>
        <taxon>Eukaryota</taxon>
        <taxon>Metazoa</taxon>
        <taxon>Ecdysozoa</taxon>
        <taxon>Arthropoda</taxon>
        <taxon>Hexapoda</taxon>
        <taxon>Insecta</taxon>
        <taxon>Pterygota</taxon>
        <taxon>Neoptera</taxon>
        <taxon>Endopterygota</taxon>
        <taxon>Lepidoptera</taxon>
        <taxon>Glossata</taxon>
        <taxon>Ditrysia</taxon>
        <taxon>Noctuoidea</taxon>
        <taxon>Noctuidae</taxon>
        <taxon>Noctuinae</taxon>
        <taxon>Hadenini</taxon>
        <taxon>Mythimna</taxon>
    </lineage>
</organism>
<evidence type="ECO:0000256" key="1">
    <source>
        <dbReference type="SAM" id="SignalP"/>
    </source>
</evidence>
<accession>A0AAD7YAA4</accession>
<dbReference type="Pfam" id="PF15868">
    <property type="entry name" value="MBF2"/>
    <property type="match status" value="1"/>
</dbReference>
<comment type="caution">
    <text evidence="2">The sequence shown here is derived from an EMBL/GenBank/DDBJ whole genome shotgun (WGS) entry which is preliminary data.</text>
</comment>
<proteinExistence type="predicted"/>
<dbReference type="AlphaFoldDB" id="A0AAD7YAA4"/>